<dbReference type="OrthoDB" id="4393730at2"/>
<dbReference type="CDD" id="cd13585">
    <property type="entry name" value="PBP2_TMBP_like"/>
    <property type="match status" value="1"/>
</dbReference>
<dbReference type="PANTHER" id="PTHR30061">
    <property type="entry name" value="MALTOSE-BINDING PERIPLASMIC PROTEIN"/>
    <property type="match status" value="1"/>
</dbReference>
<evidence type="ECO:0000313" key="6">
    <source>
        <dbReference type="Proteomes" id="UP000256838"/>
    </source>
</evidence>
<evidence type="ECO:0000256" key="4">
    <source>
        <dbReference type="SAM" id="SignalP"/>
    </source>
</evidence>
<dbReference type="AlphaFoldDB" id="A0A3D8JVA1"/>
<comment type="similarity">
    <text evidence="1">Belongs to the bacterial solute-binding protein 1 family.</text>
</comment>
<evidence type="ECO:0000256" key="2">
    <source>
        <dbReference type="ARBA" id="ARBA00022448"/>
    </source>
</evidence>
<organism evidence="5 6">
    <name type="scientific">Trinickia dinghuensis</name>
    <dbReference type="NCBI Taxonomy" id="2291023"/>
    <lineage>
        <taxon>Bacteria</taxon>
        <taxon>Pseudomonadati</taxon>
        <taxon>Pseudomonadota</taxon>
        <taxon>Betaproteobacteria</taxon>
        <taxon>Burkholderiales</taxon>
        <taxon>Burkholderiaceae</taxon>
        <taxon>Trinickia</taxon>
    </lineage>
</organism>
<keyword evidence="6" id="KW-1185">Reference proteome</keyword>
<dbReference type="SUPFAM" id="SSF53850">
    <property type="entry name" value="Periplasmic binding protein-like II"/>
    <property type="match status" value="1"/>
</dbReference>
<protein>
    <submittedName>
        <fullName evidence="5">Sugar ABC transporter substrate-binding protein</fullName>
    </submittedName>
</protein>
<dbReference type="GO" id="GO:0042956">
    <property type="term" value="P:maltodextrin transmembrane transport"/>
    <property type="evidence" value="ECO:0007669"/>
    <property type="project" value="TreeGrafter"/>
</dbReference>
<gene>
    <name evidence="5" type="ORF">DWV00_22260</name>
</gene>
<keyword evidence="3 4" id="KW-0732">Signal</keyword>
<dbReference type="Gene3D" id="3.40.190.10">
    <property type="entry name" value="Periplasmic binding protein-like II"/>
    <property type="match status" value="2"/>
</dbReference>
<dbReference type="InterPro" id="IPR006059">
    <property type="entry name" value="SBP"/>
</dbReference>
<sequence>MPKKLLIAGAVCALAGAYAHADTTIKLVEVLTSPERTETLQGLVASFEKNNPGTHVEITSLPWGQAFEKFATMVSAGDSPDVVEMPDRWLSLYAGNHELESLEPYLAKWNATADLNARALESARNVNKTAYVLPYGFYLRALFYNKVLFKQAGIAEPPRTTDEFVADAKRISALPGKYGYCLRGGTGATTSWMMFGATAGGSNTFFTADGKSTLADPAWVKGTTWFANLYKQGLAPKDSVNWGFNEVVAGFYSGTCAMLDQDPDSLIAIAQRMSPDQYGVAPMPTGPSGKSFPIMGFAGWSIMAASTHKPLAWKLIQTLDDPAGNLVWNKRTGALPIYKSAAKDPFYAKEQYKAWFDELDDKNQVPTMLPEDVPGYAYFDSMLVTKYGQQTLLGQISPAEMNTQWANYLTKARQKQLAGR</sequence>
<evidence type="ECO:0000256" key="3">
    <source>
        <dbReference type="ARBA" id="ARBA00022729"/>
    </source>
</evidence>
<dbReference type="GO" id="GO:0015768">
    <property type="term" value="P:maltose transport"/>
    <property type="evidence" value="ECO:0007669"/>
    <property type="project" value="TreeGrafter"/>
</dbReference>
<dbReference type="EMBL" id="QRGA01000013">
    <property type="protein sequence ID" value="RDU96722.1"/>
    <property type="molecule type" value="Genomic_DNA"/>
</dbReference>
<dbReference type="PANTHER" id="PTHR30061:SF50">
    <property type="entry name" value="MALTOSE_MALTODEXTRIN-BINDING PERIPLASMIC PROTEIN"/>
    <property type="match status" value="1"/>
</dbReference>
<dbReference type="GO" id="GO:1901982">
    <property type="term" value="F:maltose binding"/>
    <property type="evidence" value="ECO:0007669"/>
    <property type="project" value="TreeGrafter"/>
</dbReference>
<feature type="signal peptide" evidence="4">
    <location>
        <begin position="1"/>
        <end position="21"/>
    </location>
</feature>
<accession>A0A3D8JVA1</accession>
<dbReference type="Proteomes" id="UP000256838">
    <property type="component" value="Unassembled WGS sequence"/>
</dbReference>
<proteinExistence type="inferred from homology"/>
<dbReference type="RefSeq" id="WP_115535777.1">
    <property type="nucleotide sequence ID" value="NZ_QRGA01000013.1"/>
</dbReference>
<feature type="chain" id="PRO_5017709652" evidence="4">
    <location>
        <begin position="22"/>
        <end position="420"/>
    </location>
</feature>
<evidence type="ECO:0000313" key="5">
    <source>
        <dbReference type="EMBL" id="RDU96722.1"/>
    </source>
</evidence>
<evidence type="ECO:0000256" key="1">
    <source>
        <dbReference type="ARBA" id="ARBA00008520"/>
    </source>
</evidence>
<comment type="caution">
    <text evidence="5">The sequence shown here is derived from an EMBL/GenBank/DDBJ whole genome shotgun (WGS) entry which is preliminary data.</text>
</comment>
<reference evidence="5 6" key="1">
    <citation type="submission" date="2018-08" db="EMBL/GenBank/DDBJ databases">
        <title>Paraburkholderia sp. DHOM06 isolated from forest soil.</title>
        <authorList>
            <person name="Gao Z.-H."/>
            <person name="Qiu L.-H."/>
        </authorList>
    </citation>
    <scope>NUCLEOTIDE SEQUENCE [LARGE SCALE GENOMIC DNA]</scope>
    <source>
        <strain evidence="5 6">DHOM06</strain>
    </source>
</reference>
<dbReference type="GO" id="GO:0055052">
    <property type="term" value="C:ATP-binding cassette (ABC) transporter complex, substrate-binding subunit-containing"/>
    <property type="evidence" value="ECO:0007669"/>
    <property type="project" value="TreeGrafter"/>
</dbReference>
<name>A0A3D8JVA1_9BURK</name>
<dbReference type="Pfam" id="PF01547">
    <property type="entry name" value="SBP_bac_1"/>
    <property type="match status" value="1"/>
</dbReference>
<keyword evidence="2" id="KW-0813">Transport</keyword>